<dbReference type="GO" id="GO:0003700">
    <property type="term" value="F:DNA-binding transcription factor activity"/>
    <property type="evidence" value="ECO:0007669"/>
    <property type="project" value="TreeGrafter"/>
</dbReference>
<evidence type="ECO:0000259" key="4">
    <source>
        <dbReference type="PROSITE" id="PS51077"/>
    </source>
</evidence>
<evidence type="ECO:0000256" key="2">
    <source>
        <dbReference type="ARBA" id="ARBA00023125"/>
    </source>
</evidence>
<dbReference type="InterPro" id="IPR005471">
    <property type="entry name" value="Tscrpt_reg_IclR_N"/>
</dbReference>
<dbReference type="InterPro" id="IPR050707">
    <property type="entry name" value="HTH_MetabolicPath_Reg"/>
</dbReference>
<dbReference type="PROSITE" id="PS51077">
    <property type="entry name" value="HTH_ICLR"/>
    <property type="match status" value="1"/>
</dbReference>
<feature type="domain" description="HTH iclR-type" evidence="4">
    <location>
        <begin position="15"/>
        <end position="75"/>
    </location>
</feature>
<dbReference type="Pfam" id="PF01614">
    <property type="entry name" value="IclR_C"/>
    <property type="match status" value="1"/>
</dbReference>
<protein>
    <submittedName>
        <fullName evidence="5">Helix-turn-helix domain-containing protein</fullName>
    </submittedName>
</protein>
<dbReference type="PANTHER" id="PTHR30136">
    <property type="entry name" value="HELIX-TURN-HELIX TRANSCRIPTIONAL REGULATOR, ICLR FAMILY"/>
    <property type="match status" value="1"/>
</dbReference>
<comment type="caution">
    <text evidence="5">The sequence shown here is derived from an EMBL/GenBank/DDBJ whole genome shotgun (WGS) entry which is preliminary data.</text>
</comment>
<dbReference type="Gene3D" id="3.30.450.40">
    <property type="match status" value="1"/>
</dbReference>
<dbReference type="Proteomes" id="UP000784435">
    <property type="component" value="Unassembled WGS sequence"/>
</dbReference>
<dbReference type="GO" id="GO:0003677">
    <property type="term" value="F:DNA binding"/>
    <property type="evidence" value="ECO:0007669"/>
    <property type="project" value="UniProtKB-KW"/>
</dbReference>
<dbReference type="GO" id="GO:0045892">
    <property type="term" value="P:negative regulation of DNA-templated transcription"/>
    <property type="evidence" value="ECO:0007669"/>
    <property type="project" value="TreeGrafter"/>
</dbReference>
<evidence type="ECO:0000313" key="5">
    <source>
        <dbReference type="EMBL" id="HJG78779.1"/>
    </source>
</evidence>
<keyword evidence="3" id="KW-0804">Transcription</keyword>
<gene>
    <name evidence="5" type="ORF">K8V08_00015</name>
</gene>
<keyword evidence="1" id="KW-0805">Transcription regulation</keyword>
<reference evidence="5" key="2">
    <citation type="submission" date="2021-09" db="EMBL/GenBank/DDBJ databases">
        <authorList>
            <person name="Gilroy R."/>
        </authorList>
    </citation>
    <scope>NUCLEOTIDE SEQUENCE</scope>
    <source>
        <strain evidence="5">ChiGjej5B5-7349</strain>
    </source>
</reference>
<keyword evidence="2" id="KW-0238">DNA-binding</keyword>
<dbReference type="InterPro" id="IPR029016">
    <property type="entry name" value="GAF-like_dom_sf"/>
</dbReference>
<name>A0A921SMF0_9MICO</name>
<evidence type="ECO:0000256" key="1">
    <source>
        <dbReference type="ARBA" id="ARBA00023015"/>
    </source>
</evidence>
<organism evidence="5 6">
    <name type="scientific">Brevibacterium senegalense</name>
    <dbReference type="NCBI Taxonomy" id="1033736"/>
    <lineage>
        <taxon>Bacteria</taxon>
        <taxon>Bacillati</taxon>
        <taxon>Actinomycetota</taxon>
        <taxon>Actinomycetes</taxon>
        <taxon>Micrococcales</taxon>
        <taxon>Brevibacteriaceae</taxon>
        <taxon>Brevibacterium</taxon>
    </lineage>
</organism>
<dbReference type="PANTHER" id="PTHR30136:SF35">
    <property type="entry name" value="HTH-TYPE TRANSCRIPTIONAL REGULATOR RV1719"/>
    <property type="match status" value="1"/>
</dbReference>
<dbReference type="InterPro" id="IPR036388">
    <property type="entry name" value="WH-like_DNA-bd_sf"/>
</dbReference>
<proteinExistence type="predicted"/>
<sequence>MATPHPPQGKPRPRHRMVDRVAEILDLAARRPHGATLTEMARVLEAPLSSIQGLTNGLVATGFLEERDRLYTLGPAPHFLTRLAGTPASDVVTHADLEDIYDRTGLTTVLAVLVGADLYYVDHASTSPAYAYLAENYVKRSVLRCSSGWALLAGMERRDLWSRLSAARPEEEPLVERLLADLPTIQETGLVITPDVSEVEIEGIATAVTVDGRTVAAVACIGDHGEINERADEIVGVLREARGRWAARG</sequence>
<dbReference type="InterPro" id="IPR014757">
    <property type="entry name" value="Tscrpt_reg_IclR_C"/>
</dbReference>
<dbReference type="EMBL" id="DYUK01000001">
    <property type="protein sequence ID" value="HJG78779.1"/>
    <property type="molecule type" value="Genomic_DNA"/>
</dbReference>
<evidence type="ECO:0000256" key="3">
    <source>
        <dbReference type="ARBA" id="ARBA00023163"/>
    </source>
</evidence>
<reference evidence="5" key="1">
    <citation type="journal article" date="2021" name="PeerJ">
        <title>Extensive microbial diversity within the chicken gut microbiome revealed by metagenomics and culture.</title>
        <authorList>
            <person name="Gilroy R."/>
            <person name="Ravi A."/>
            <person name="Getino M."/>
            <person name="Pursley I."/>
            <person name="Horton D.L."/>
            <person name="Alikhan N.F."/>
            <person name="Baker D."/>
            <person name="Gharbi K."/>
            <person name="Hall N."/>
            <person name="Watson M."/>
            <person name="Adriaenssens E.M."/>
            <person name="Foster-Nyarko E."/>
            <person name="Jarju S."/>
            <person name="Secka A."/>
            <person name="Antonio M."/>
            <person name="Oren A."/>
            <person name="Chaudhuri R.R."/>
            <person name="La Ragione R."/>
            <person name="Hildebrand F."/>
            <person name="Pallen M.J."/>
        </authorList>
    </citation>
    <scope>NUCLEOTIDE SEQUENCE</scope>
    <source>
        <strain evidence="5">ChiGjej5B5-7349</strain>
    </source>
</reference>
<dbReference type="SUPFAM" id="SSF46785">
    <property type="entry name" value="Winged helix' DNA-binding domain"/>
    <property type="match status" value="1"/>
</dbReference>
<dbReference type="Pfam" id="PF09339">
    <property type="entry name" value="HTH_IclR"/>
    <property type="match status" value="1"/>
</dbReference>
<accession>A0A921SMF0</accession>
<dbReference type="InterPro" id="IPR036390">
    <property type="entry name" value="WH_DNA-bd_sf"/>
</dbReference>
<dbReference type="Gene3D" id="1.10.10.10">
    <property type="entry name" value="Winged helix-like DNA-binding domain superfamily/Winged helix DNA-binding domain"/>
    <property type="match status" value="1"/>
</dbReference>
<dbReference type="AlphaFoldDB" id="A0A921SMF0"/>
<evidence type="ECO:0000313" key="6">
    <source>
        <dbReference type="Proteomes" id="UP000784435"/>
    </source>
</evidence>
<dbReference type="SUPFAM" id="SSF55781">
    <property type="entry name" value="GAF domain-like"/>
    <property type="match status" value="1"/>
</dbReference>